<evidence type="ECO:0000313" key="2">
    <source>
        <dbReference type="EMBL" id="SMP74733.1"/>
    </source>
</evidence>
<protein>
    <submittedName>
        <fullName evidence="2">Tetratricopeptide repeat-containing protein</fullName>
    </submittedName>
</protein>
<dbReference type="Gene3D" id="1.25.40.10">
    <property type="entry name" value="Tetratricopeptide repeat domain"/>
    <property type="match status" value="2"/>
</dbReference>
<accession>A0ABY1QQ09</accession>
<gene>
    <name evidence="2" type="ORF">SAMN06295970_12180</name>
</gene>
<keyword evidence="1" id="KW-0802">TPR repeat</keyword>
<reference evidence="2 3" key="1">
    <citation type="submission" date="2017-05" db="EMBL/GenBank/DDBJ databases">
        <authorList>
            <person name="Varghese N."/>
            <person name="Submissions S."/>
        </authorList>
    </citation>
    <scope>NUCLEOTIDE SEQUENCE [LARGE SCALE GENOMIC DNA]</scope>
    <source>
        <strain evidence="2 3">DSM 26001</strain>
    </source>
</reference>
<comment type="caution">
    <text evidence="2">The sequence shown here is derived from an EMBL/GenBank/DDBJ whole genome shotgun (WGS) entry which is preliminary data.</text>
</comment>
<dbReference type="InterPro" id="IPR052384">
    <property type="entry name" value="TMTC_O-mannosyltransferase"/>
</dbReference>
<dbReference type="SMART" id="SM00028">
    <property type="entry name" value="TPR"/>
    <property type="match status" value="4"/>
</dbReference>
<dbReference type="SUPFAM" id="SSF48452">
    <property type="entry name" value="TPR-like"/>
    <property type="match status" value="2"/>
</dbReference>
<evidence type="ECO:0000313" key="3">
    <source>
        <dbReference type="Proteomes" id="UP001158049"/>
    </source>
</evidence>
<dbReference type="PANTHER" id="PTHR44216">
    <property type="entry name" value="PROTEIN O-MANNOSYL-TRANSFERASE TMTC2"/>
    <property type="match status" value="1"/>
</dbReference>
<proteinExistence type="predicted"/>
<dbReference type="EMBL" id="FXUL01000021">
    <property type="protein sequence ID" value="SMP74733.1"/>
    <property type="molecule type" value="Genomic_DNA"/>
</dbReference>
<dbReference type="RefSeq" id="WP_283444515.1">
    <property type="nucleotide sequence ID" value="NZ_FXUL01000021.1"/>
</dbReference>
<dbReference type="Pfam" id="PF13432">
    <property type="entry name" value="TPR_16"/>
    <property type="match status" value="3"/>
</dbReference>
<dbReference type="PANTHER" id="PTHR44216:SF3">
    <property type="entry name" value="PROTEIN O-MANNOSYL-TRANSFERASE TMTC2"/>
    <property type="match status" value="1"/>
</dbReference>
<dbReference type="InterPro" id="IPR019734">
    <property type="entry name" value="TPR_rpt"/>
</dbReference>
<evidence type="ECO:0000256" key="1">
    <source>
        <dbReference type="PROSITE-ProRule" id="PRU00339"/>
    </source>
</evidence>
<name>A0ABY1QQ09_9BURK</name>
<feature type="repeat" description="TPR" evidence="1">
    <location>
        <begin position="227"/>
        <end position="260"/>
    </location>
</feature>
<dbReference type="InterPro" id="IPR011990">
    <property type="entry name" value="TPR-like_helical_dom_sf"/>
</dbReference>
<sequence>MHGLSPSCQSSRLARLLGYLEHDPDNIALLRDASDLALQEGCWGEARALVDRMLALMPHDPVSRYRRAVILTQDGDAAGSLALTQALLDEGLQQDAVLFQHARALILANRHAEAEPVLEGLLPRAGDLPEFNHLYVRALHGAGRIEDAIRIAEGLGAEPLAQGMLSLLYTDADRLEEGGRLAAGVLATHPDNIDALISAGTVSLAMEEAGDALPHFERAMRSHADNGRAWMGIGLARLSCQDFPAARTAFENTVRLMPSHLGSWNTLAWIAMLQKDHAAAEAMLQAALRINHNFGETHGTIAVLRAFEQRWAEAKQHADTAVRLQPDSFAGRFAQTLVLEHRGRPDKARQLLEQAMGSFQAPAGGNLADVVRRYLLRNPAARKDASAASTTDRESP</sequence>
<dbReference type="PROSITE" id="PS50005">
    <property type="entry name" value="TPR"/>
    <property type="match status" value="1"/>
</dbReference>
<keyword evidence="3" id="KW-1185">Reference proteome</keyword>
<dbReference type="Proteomes" id="UP001158049">
    <property type="component" value="Unassembled WGS sequence"/>
</dbReference>
<organism evidence="2 3">
    <name type="scientific">Noviherbaspirillum suwonense</name>
    <dbReference type="NCBI Taxonomy" id="1224511"/>
    <lineage>
        <taxon>Bacteria</taxon>
        <taxon>Pseudomonadati</taxon>
        <taxon>Pseudomonadota</taxon>
        <taxon>Betaproteobacteria</taxon>
        <taxon>Burkholderiales</taxon>
        <taxon>Oxalobacteraceae</taxon>
        <taxon>Noviherbaspirillum</taxon>
    </lineage>
</organism>